<reference evidence="1 2" key="1">
    <citation type="submission" date="2019-05" db="EMBL/GenBank/DDBJ databases">
        <title>Another draft genome of Portunus trituberculatus and its Hox gene families provides insights of decapod evolution.</title>
        <authorList>
            <person name="Jeong J.-H."/>
            <person name="Song I."/>
            <person name="Kim S."/>
            <person name="Choi T."/>
            <person name="Kim D."/>
            <person name="Ryu S."/>
            <person name="Kim W."/>
        </authorList>
    </citation>
    <scope>NUCLEOTIDE SEQUENCE [LARGE SCALE GENOMIC DNA]</scope>
    <source>
        <tissue evidence="1">Muscle</tissue>
    </source>
</reference>
<evidence type="ECO:0000313" key="2">
    <source>
        <dbReference type="Proteomes" id="UP000324222"/>
    </source>
</evidence>
<name>A0A5B7F3X8_PORTR</name>
<keyword evidence="2" id="KW-1185">Reference proteome</keyword>
<dbReference type="EMBL" id="VSRR010004989">
    <property type="protein sequence ID" value="MPC41262.1"/>
    <property type="molecule type" value="Genomic_DNA"/>
</dbReference>
<accession>A0A5B7F3X8</accession>
<organism evidence="1 2">
    <name type="scientific">Portunus trituberculatus</name>
    <name type="common">Swimming crab</name>
    <name type="synonym">Neptunus trituberculatus</name>
    <dbReference type="NCBI Taxonomy" id="210409"/>
    <lineage>
        <taxon>Eukaryota</taxon>
        <taxon>Metazoa</taxon>
        <taxon>Ecdysozoa</taxon>
        <taxon>Arthropoda</taxon>
        <taxon>Crustacea</taxon>
        <taxon>Multicrustacea</taxon>
        <taxon>Malacostraca</taxon>
        <taxon>Eumalacostraca</taxon>
        <taxon>Eucarida</taxon>
        <taxon>Decapoda</taxon>
        <taxon>Pleocyemata</taxon>
        <taxon>Brachyura</taxon>
        <taxon>Eubrachyura</taxon>
        <taxon>Portunoidea</taxon>
        <taxon>Portunidae</taxon>
        <taxon>Portuninae</taxon>
        <taxon>Portunus</taxon>
    </lineage>
</organism>
<protein>
    <submittedName>
        <fullName evidence="1">Uncharacterized protein</fullName>
    </submittedName>
</protein>
<evidence type="ECO:0000313" key="1">
    <source>
        <dbReference type="EMBL" id="MPC41262.1"/>
    </source>
</evidence>
<sequence>MTGGSDSHGTKETKLRESVVWGLRVGSARKGGGVLDSAVTECQFETPGCHLKHPRFLLVPGHGYPRVGGWVWIDVDGGAAV</sequence>
<comment type="caution">
    <text evidence="1">The sequence shown here is derived from an EMBL/GenBank/DDBJ whole genome shotgun (WGS) entry which is preliminary data.</text>
</comment>
<dbReference type="Proteomes" id="UP000324222">
    <property type="component" value="Unassembled WGS sequence"/>
</dbReference>
<proteinExistence type="predicted"/>
<dbReference type="AlphaFoldDB" id="A0A5B7F3X8"/>
<gene>
    <name evidence="1" type="ORF">E2C01_034850</name>
</gene>